<dbReference type="AlphaFoldDB" id="A0A1Y0HKD9"/>
<evidence type="ECO:0000259" key="4">
    <source>
        <dbReference type="PROSITE" id="PS51379"/>
    </source>
</evidence>
<keyword evidence="3" id="KW-0411">Iron-sulfur</keyword>
<evidence type="ECO:0000256" key="2">
    <source>
        <dbReference type="ARBA" id="ARBA00023004"/>
    </source>
</evidence>
<dbReference type="Gene3D" id="3.30.70.20">
    <property type="match status" value="2"/>
</dbReference>
<organism evidence="5 6">
    <name type="scientific">Sulfurospirillum diekertiae</name>
    <dbReference type="NCBI Taxonomy" id="1854492"/>
    <lineage>
        <taxon>Bacteria</taxon>
        <taxon>Pseudomonadati</taxon>
        <taxon>Campylobacterota</taxon>
        <taxon>Epsilonproteobacteria</taxon>
        <taxon>Campylobacterales</taxon>
        <taxon>Sulfurospirillaceae</taxon>
        <taxon>Sulfurospirillum</taxon>
    </lineage>
</organism>
<dbReference type="KEGG" id="suls:Sdiek1_1368"/>
<dbReference type="EMBL" id="CP021416">
    <property type="protein sequence ID" value="ARU48532.1"/>
    <property type="molecule type" value="Genomic_DNA"/>
</dbReference>
<name>A0A1Y0HKD9_9BACT</name>
<dbReference type="SUPFAM" id="SSF54862">
    <property type="entry name" value="4Fe-4S ferredoxins"/>
    <property type="match status" value="1"/>
</dbReference>
<gene>
    <name evidence="5" type="ORF">Sdiek1_1368</name>
</gene>
<evidence type="ECO:0000313" key="6">
    <source>
        <dbReference type="Proteomes" id="UP000196005"/>
    </source>
</evidence>
<dbReference type="Proteomes" id="UP000196005">
    <property type="component" value="Chromosome"/>
</dbReference>
<keyword evidence="1" id="KW-0479">Metal-binding</keyword>
<accession>A0A1Y0HKD9</accession>
<evidence type="ECO:0000256" key="3">
    <source>
        <dbReference type="ARBA" id="ARBA00023014"/>
    </source>
</evidence>
<keyword evidence="2" id="KW-0408">Iron</keyword>
<dbReference type="GO" id="GO:0051536">
    <property type="term" value="F:iron-sulfur cluster binding"/>
    <property type="evidence" value="ECO:0007669"/>
    <property type="project" value="UniProtKB-KW"/>
</dbReference>
<sequence>MNVYKGKITFNKEQCVLCQTCAFVCPAGAINISCVEPHKSYDFIIWHNTCTVCGNCTYFCPTGAIALSNTLAEATPQSEKYTAITANMVEYGECQKCHEPMINVPQTMLQKGFKNVSEELVSLFNLCPKCRRDHTFAKRAL</sequence>
<dbReference type="PROSITE" id="PS00198">
    <property type="entry name" value="4FE4S_FER_1"/>
    <property type="match status" value="2"/>
</dbReference>
<dbReference type="InterPro" id="IPR017900">
    <property type="entry name" value="4Fe4S_Fe_S_CS"/>
</dbReference>
<dbReference type="RefSeq" id="WP_161492010.1">
    <property type="nucleotide sequence ID" value="NZ_CP021416.1"/>
</dbReference>
<dbReference type="Pfam" id="PF13187">
    <property type="entry name" value="Fer4_9"/>
    <property type="match status" value="1"/>
</dbReference>
<dbReference type="PROSITE" id="PS51379">
    <property type="entry name" value="4FE4S_FER_2"/>
    <property type="match status" value="2"/>
</dbReference>
<dbReference type="InterPro" id="IPR017896">
    <property type="entry name" value="4Fe4S_Fe-S-bd"/>
</dbReference>
<reference evidence="6" key="1">
    <citation type="submission" date="2017-05" db="EMBL/GenBank/DDBJ databases">
        <title>Dechlorination kinetics govern the competition between two new strains of the genus Sulfurospirillum.</title>
        <authorList>
            <person name="Buttet G.F."/>
            <person name="Murray A.M."/>
            <person name="Goris T."/>
            <person name="Burion M."/>
            <person name="Lin B."/>
            <person name="Rolle M."/>
            <person name="Maillard J."/>
        </authorList>
    </citation>
    <scope>NUCLEOTIDE SEQUENCE [LARGE SCALE GENOMIC DNA]</scope>
    <source>
        <strain evidence="6">SL2-1</strain>
    </source>
</reference>
<proteinExistence type="predicted"/>
<evidence type="ECO:0000256" key="1">
    <source>
        <dbReference type="ARBA" id="ARBA00022723"/>
    </source>
</evidence>
<feature type="domain" description="4Fe-4S ferredoxin-type" evidence="4">
    <location>
        <begin position="41"/>
        <end position="70"/>
    </location>
</feature>
<evidence type="ECO:0000313" key="5">
    <source>
        <dbReference type="EMBL" id="ARU48532.1"/>
    </source>
</evidence>
<feature type="domain" description="4Fe-4S ferredoxin-type" evidence="4">
    <location>
        <begin position="6"/>
        <end position="35"/>
    </location>
</feature>
<dbReference type="GO" id="GO:0046872">
    <property type="term" value="F:metal ion binding"/>
    <property type="evidence" value="ECO:0007669"/>
    <property type="project" value="UniProtKB-KW"/>
</dbReference>
<protein>
    <submittedName>
        <fullName evidence="5">ECH-like hydrogenase FeS protein, CooX-like</fullName>
    </submittedName>
</protein>
<keyword evidence="6" id="KW-1185">Reference proteome</keyword>